<evidence type="ECO:0000256" key="1">
    <source>
        <dbReference type="SAM" id="Phobius"/>
    </source>
</evidence>
<keyword evidence="1" id="KW-0812">Transmembrane</keyword>
<keyword evidence="1" id="KW-0472">Membrane</keyword>
<comment type="caution">
    <text evidence="2">The sequence shown here is derived from an EMBL/GenBank/DDBJ whole genome shotgun (WGS) entry which is preliminary data.</text>
</comment>
<evidence type="ECO:0000313" key="3">
    <source>
        <dbReference type="Proteomes" id="UP001595916"/>
    </source>
</evidence>
<dbReference type="Pfam" id="PF08757">
    <property type="entry name" value="CotH"/>
    <property type="match status" value="1"/>
</dbReference>
<keyword evidence="1" id="KW-1133">Transmembrane helix</keyword>
<dbReference type="Proteomes" id="UP001595916">
    <property type="component" value="Unassembled WGS sequence"/>
</dbReference>
<sequence length="483" mass="56929">MKTNRIYFLTILFILLLSFFFHYLEEEYSYKRVHQHLQNPPHTVKEDGQELVTHLPLIEIDTDGQRIPGGRVRRVHGVPVVIDNLPSIISHINIRNKKGEVNSLNKQPDDQFNVLIRYRGNSSRLFDKKSLKLHFIDEVGNKKEVSLAGMTPNDEWNLHGPFFDRTLLRNYLGYNISGEIMDYAPNVRYCELVLNGEYQGLYLIVEDISQGTGRIPIEKSDRRSKKTPYIVAWDRDYKAKRKLNNFSYYTYQAGVSALDIKYPTKTGLTPEQEEYIRHDISHIEKVLYSYDLGKYDNYLDKNSFAEYFIINEFFRNTDAGKFSTYLYKDLRQKMKLCVWDFNNCCDNYADLAYDAAGFTMQDTPWFSMLIKDRDFVDLVVHKYHLLRQTTLSTPYLLDYIDETRDFLGPAIERNNAKWGYVFLMENPDPLNYLLPYDRNMRSYDESVEQLKTFIIQRGAWLDRNIETLYQHCAPSKNSNTLLD</sequence>
<evidence type="ECO:0000313" key="2">
    <source>
        <dbReference type="EMBL" id="MFC4805431.1"/>
    </source>
</evidence>
<dbReference type="GO" id="GO:0016301">
    <property type="term" value="F:kinase activity"/>
    <property type="evidence" value="ECO:0007669"/>
    <property type="project" value="UniProtKB-KW"/>
</dbReference>
<gene>
    <name evidence="2" type="ORF">ACFO4R_10100</name>
</gene>
<reference evidence="3" key="1">
    <citation type="journal article" date="2019" name="Int. J. Syst. Evol. Microbiol.">
        <title>The Global Catalogue of Microorganisms (GCM) 10K type strain sequencing project: providing services to taxonomists for standard genome sequencing and annotation.</title>
        <authorList>
            <consortium name="The Broad Institute Genomics Platform"/>
            <consortium name="The Broad Institute Genome Sequencing Center for Infectious Disease"/>
            <person name="Wu L."/>
            <person name="Ma J."/>
        </authorList>
    </citation>
    <scope>NUCLEOTIDE SEQUENCE [LARGE SCALE GENOMIC DNA]</scope>
    <source>
        <strain evidence="3">CCUG 46385</strain>
    </source>
</reference>
<dbReference type="RefSeq" id="WP_379788992.1">
    <property type="nucleotide sequence ID" value="NZ_JBHSHL010000050.1"/>
</dbReference>
<organism evidence="2 3">
    <name type="scientific">Filifactor villosus</name>
    <dbReference type="NCBI Taxonomy" id="29374"/>
    <lineage>
        <taxon>Bacteria</taxon>
        <taxon>Bacillati</taxon>
        <taxon>Bacillota</taxon>
        <taxon>Clostridia</taxon>
        <taxon>Peptostreptococcales</taxon>
        <taxon>Filifactoraceae</taxon>
        <taxon>Filifactor</taxon>
    </lineage>
</organism>
<accession>A0ABV9QS16</accession>
<dbReference type="EMBL" id="JBHSHL010000050">
    <property type="protein sequence ID" value="MFC4805431.1"/>
    <property type="molecule type" value="Genomic_DNA"/>
</dbReference>
<protein>
    <submittedName>
        <fullName evidence="2">CotH kinase family protein</fullName>
    </submittedName>
</protein>
<dbReference type="InterPro" id="IPR014867">
    <property type="entry name" value="Spore_coat_CotH_CotH2/3/7"/>
</dbReference>
<keyword evidence="2" id="KW-0418">Kinase</keyword>
<keyword evidence="3" id="KW-1185">Reference proteome</keyword>
<proteinExistence type="predicted"/>
<keyword evidence="2" id="KW-0808">Transferase</keyword>
<name>A0ABV9QS16_9FIRM</name>
<feature type="transmembrane region" description="Helical" evidence="1">
    <location>
        <begin position="6"/>
        <end position="24"/>
    </location>
</feature>